<comment type="caution">
    <text evidence="3">The sequence shown here is derived from an EMBL/GenBank/DDBJ whole genome shotgun (WGS) entry which is preliminary data.</text>
</comment>
<dbReference type="Proteomes" id="UP001180020">
    <property type="component" value="Unassembled WGS sequence"/>
</dbReference>
<dbReference type="InterPro" id="IPR015660">
    <property type="entry name" value="MASH1/Ascl1a-like"/>
</dbReference>
<keyword evidence="1" id="KW-0175">Coiled coil</keyword>
<evidence type="ECO:0000256" key="2">
    <source>
        <dbReference type="SAM" id="MobiDB-lite"/>
    </source>
</evidence>
<feature type="region of interest" description="Disordered" evidence="2">
    <location>
        <begin position="1"/>
        <end position="26"/>
    </location>
</feature>
<dbReference type="PANTHER" id="PTHR13935:SF46">
    <property type="entry name" value="TRANSCRIPTION FACTOR BHLH167-RELATED"/>
    <property type="match status" value="1"/>
</dbReference>
<dbReference type="EMBL" id="JAUJYO010000020">
    <property type="protein sequence ID" value="KAK1284879.1"/>
    <property type="molecule type" value="Genomic_DNA"/>
</dbReference>
<evidence type="ECO:0000313" key="3">
    <source>
        <dbReference type="EMBL" id="KAK1284879.1"/>
    </source>
</evidence>
<protein>
    <submittedName>
        <fullName evidence="3">Uncharacterized protein</fullName>
    </submittedName>
</protein>
<dbReference type="GO" id="GO:0000977">
    <property type="term" value="F:RNA polymerase II transcription regulatory region sequence-specific DNA binding"/>
    <property type="evidence" value="ECO:0007669"/>
    <property type="project" value="TreeGrafter"/>
</dbReference>
<sequence length="175" mass="19853">MGQRLSVGLQPSTTSNSPIKESPSTDFPFSLEEEVPYLMDRIEKTIEYIKHLEEKLKMLKERKESINRRERVRRFSGGAGTSSTSVVVVINSPGEKFAFYNIIVVLEEEGAQVLNASFSVLGDKVLYTVHSSVPELKPDFEVGKMMERMKGLFVPELKPDFEVAKMMERMRGLFA</sequence>
<dbReference type="PANTHER" id="PTHR13935">
    <property type="entry name" value="ACHAETE-SCUTE TRANSCRIPTION FACTOR-RELATED"/>
    <property type="match status" value="1"/>
</dbReference>
<feature type="coiled-coil region" evidence="1">
    <location>
        <begin position="42"/>
        <end position="69"/>
    </location>
</feature>
<keyword evidence="4" id="KW-1185">Reference proteome</keyword>
<dbReference type="GO" id="GO:0090575">
    <property type="term" value="C:RNA polymerase II transcription regulator complex"/>
    <property type="evidence" value="ECO:0007669"/>
    <property type="project" value="TreeGrafter"/>
</dbReference>
<dbReference type="AlphaFoldDB" id="A0AAV9C8B2"/>
<reference evidence="3" key="1">
    <citation type="journal article" date="2023" name="Nat. Commun.">
        <title>Diploid and tetraploid genomes of Acorus and the evolution of monocots.</title>
        <authorList>
            <person name="Ma L."/>
            <person name="Liu K.W."/>
            <person name="Li Z."/>
            <person name="Hsiao Y.Y."/>
            <person name="Qi Y."/>
            <person name="Fu T."/>
            <person name="Tang G.D."/>
            <person name="Zhang D."/>
            <person name="Sun W.H."/>
            <person name="Liu D.K."/>
            <person name="Li Y."/>
            <person name="Chen G.Z."/>
            <person name="Liu X.D."/>
            <person name="Liao X.Y."/>
            <person name="Jiang Y.T."/>
            <person name="Yu X."/>
            <person name="Hao Y."/>
            <person name="Huang J."/>
            <person name="Zhao X.W."/>
            <person name="Ke S."/>
            <person name="Chen Y.Y."/>
            <person name="Wu W.L."/>
            <person name="Hsu J.L."/>
            <person name="Lin Y.F."/>
            <person name="Huang M.D."/>
            <person name="Li C.Y."/>
            <person name="Huang L."/>
            <person name="Wang Z.W."/>
            <person name="Zhao X."/>
            <person name="Zhong W.Y."/>
            <person name="Peng D.H."/>
            <person name="Ahmad S."/>
            <person name="Lan S."/>
            <person name="Zhang J.S."/>
            <person name="Tsai W.C."/>
            <person name="Van de Peer Y."/>
            <person name="Liu Z.J."/>
        </authorList>
    </citation>
    <scope>NUCLEOTIDE SEQUENCE</scope>
    <source>
        <strain evidence="3">CP</strain>
    </source>
</reference>
<accession>A0AAV9C8B2</accession>
<proteinExistence type="predicted"/>
<feature type="compositionally biased region" description="Polar residues" evidence="2">
    <location>
        <begin position="9"/>
        <end position="26"/>
    </location>
</feature>
<reference evidence="3" key="2">
    <citation type="submission" date="2023-06" db="EMBL/GenBank/DDBJ databases">
        <authorList>
            <person name="Ma L."/>
            <person name="Liu K.-W."/>
            <person name="Li Z."/>
            <person name="Hsiao Y.-Y."/>
            <person name="Qi Y."/>
            <person name="Fu T."/>
            <person name="Tang G."/>
            <person name="Zhang D."/>
            <person name="Sun W.-H."/>
            <person name="Liu D.-K."/>
            <person name="Li Y."/>
            <person name="Chen G.-Z."/>
            <person name="Liu X.-D."/>
            <person name="Liao X.-Y."/>
            <person name="Jiang Y.-T."/>
            <person name="Yu X."/>
            <person name="Hao Y."/>
            <person name="Huang J."/>
            <person name="Zhao X.-W."/>
            <person name="Ke S."/>
            <person name="Chen Y.-Y."/>
            <person name="Wu W.-L."/>
            <person name="Hsu J.-L."/>
            <person name="Lin Y.-F."/>
            <person name="Huang M.-D."/>
            <person name="Li C.-Y."/>
            <person name="Huang L."/>
            <person name="Wang Z.-W."/>
            <person name="Zhao X."/>
            <person name="Zhong W.-Y."/>
            <person name="Peng D.-H."/>
            <person name="Ahmad S."/>
            <person name="Lan S."/>
            <person name="Zhang J.-S."/>
            <person name="Tsai W.-C."/>
            <person name="Van De Peer Y."/>
            <person name="Liu Z.-J."/>
        </authorList>
    </citation>
    <scope>NUCLEOTIDE SEQUENCE</scope>
    <source>
        <strain evidence="3">CP</strain>
        <tissue evidence="3">Leaves</tissue>
    </source>
</reference>
<dbReference type="GO" id="GO:0000981">
    <property type="term" value="F:DNA-binding transcription factor activity, RNA polymerase II-specific"/>
    <property type="evidence" value="ECO:0007669"/>
    <property type="project" value="TreeGrafter"/>
</dbReference>
<gene>
    <name evidence="3" type="ORF">QJS10_CPB20g01764</name>
</gene>
<evidence type="ECO:0000313" key="4">
    <source>
        <dbReference type="Proteomes" id="UP001180020"/>
    </source>
</evidence>
<name>A0AAV9C8B2_ACOCL</name>
<evidence type="ECO:0000256" key="1">
    <source>
        <dbReference type="SAM" id="Coils"/>
    </source>
</evidence>
<organism evidence="3 4">
    <name type="scientific">Acorus calamus</name>
    <name type="common">Sweet flag</name>
    <dbReference type="NCBI Taxonomy" id="4465"/>
    <lineage>
        <taxon>Eukaryota</taxon>
        <taxon>Viridiplantae</taxon>
        <taxon>Streptophyta</taxon>
        <taxon>Embryophyta</taxon>
        <taxon>Tracheophyta</taxon>
        <taxon>Spermatophyta</taxon>
        <taxon>Magnoliopsida</taxon>
        <taxon>Liliopsida</taxon>
        <taxon>Acoraceae</taxon>
        <taxon>Acorus</taxon>
    </lineage>
</organism>